<dbReference type="AlphaFoldDB" id="A0A0M4CYA4"/>
<evidence type="ECO:0000313" key="4">
    <source>
        <dbReference type="EMBL" id="ALC15315.1"/>
    </source>
</evidence>
<evidence type="ECO:0000313" key="5">
    <source>
        <dbReference type="Proteomes" id="UP000057158"/>
    </source>
</evidence>
<dbReference type="KEGG" id="des:DSOUD_0525"/>
<dbReference type="InterPro" id="IPR003736">
    <property type="entry name" value="PAAI_dom"/>
</dbReference>
<dbReference type="Proteomes" id="UP000057158">
    <property type="component" value="Chromosome"/>
</dbReference>
<dbReference type="InterPro" id="IPR039298">
    <property type="entry name" value="ACOT13"/>
</dbReference>
<keyword evidence="5" id="KW-1185">Reference proteome</keyword>
<dbReference type="SUPFAM" id="SSF54637">
    <property type="entry name" value="Thioesterase/thiol ester dehydrase-isomerase"/>
    <property type="match status" value="1"/>
</dbReference>
<dbReference type="Gene3D" id="3.10.129.10">
    <property type="entry name" value="Hotdog Thioesterase"/>
    <property type="match status" value="1"/>
</dbReference>
<name>A0A0M4CYA4_9BACT</name>
<dbReference type="OrthoDB" id="9813282at2"/>
<feature type="domain" description="Thioesterase" evidence="3">
    <location>
        <begin position="44"/>
        <end position="120"/>
    </location>
</feature>
<dbReference type="InterPro" id="IPR006683">
    <property type="entry name" value="Thioestr_dom"/>
</dbReference>
<reference evidence="4 5" key="1">
    <citation type="submission" date="2015-07" db="EMBL/GenBank/DDBJ databases">
        <title>Isolation and Genomic Characterization of a Novel Halophilic Metal-Reducing Deltaproteobacterium from the Deep Subsurface.</title>
        <authorList>
            <person name="Badalamenti J.P."/>
            <person name="Summers Z.M."/>
            <person name="Gralnick J.A."/>
            <person name="Bond D.R."/>
        </authorList>
    </citation>
    <scope>NUCLEOTIDE SEQUENCE [LARGE SCALE GENOMIC DNA]</scope>
    <source>
        <strain evidence="4 5">WTL</strain>
    </source>
</reference>
<protein>
    <submittedName>
        <fullName evidence="4">Putative thioesterase</fullName>
    </submittedName>
</protein>
<sequence length="134" mass="14369">MQPATIDSINAIPLLVTLGIRITAFGPDFAEMEATVDERHLNYFGSAHGGLLATLVDTACFFPEPLLPAGRQVTTSQLTVNYLRPVSSGDRLVARSKILHLGRRTVHLDVSVRNQDGALVVHGTATLLDVTPAP</sequence>
<dbReference type="InterPro" id="IPR029069">
    <property type="entry name" value="HotDog_dom_sf"/>
</dbReference>
<organism evidence="4 5">
    <name type="scientific">Desulfuromonas soudanensis</name>
    <dbReference type="NCBI Taxonomy" id="1603606"/>
    <lineage>
        <taxon>Bacteria</taxon>
        <taxon>Pseudomonadati</taxon>
        <taxon>Thermodesulfobacteriota</taxon>
        <taxon>Desulfuromonadia</taxon>
        <taxon>Desulfuromonadales</taxon>
        <taxon>Desulfuromonadaceae</taxon>
        <taxon>Desulfuromonas</taxon>
    </lineage>
</organism>
<dbReference type="RefSeq" id="WP_053549538.1">
    <property type="nucleotide sequence ID" value="NZ_CP010802.1"/>
</dbReference>
<keyword evidence="2" id="KW-0378">Hydrolase</keyword>
<dbReference type="NCBIfam" id="TIGR00369">
    <property type="entry name" value="unchar_dom_1"/>
    <property type="match status" value="1"/>
</dbReference>
<comment type="similarity">
    <text evidence="1">Belongs to the thioesterase PaaI family.</text>
</comment>
<dbReference type="EMBL" id="CP010802">
    <property type="protein sequence ID" value="ALC15315.1"/>
    <property type="molecule type" value="Genomic_DNA"/>
</dbReference>
<gene>
    <name evidence="4" type="ORF">DSOUD_0525</name>
</gene>
<dbReference type="PANTHER" id="PTHR21660:SF1">
    <property type="entry name" value="ACYL-COENZYME A THIOESTERASE 13"/>
    <property type="match status" value="1"/>
</dbReference>
<evidence type="ECO:0000259" key="3">
    <source>
        <dbReference type="Pfam" id="PF03061"/>
    </source>
</evidence>
<evidence type="ECO:0000256" key="1">
    <source>
        <dbReference type="ARBA" id="ARBA00008324"/>
    </source>
</evidence>
<proteinExistence type="inferred from homology"/>
<dbReference type="PATRIC" id="fig|1603606.3.peg.567"/>
<dbReference type="CDD" id="cd03443">
    <property type="entry name" value="PaaI_thioesterase"/>
    <property type="match status" value="1"/>
</dbReference>
<dbReference type="STRING" id="1603606.DSOUD_0525"/>
<dbReference type="PANTHER" id="PTHR21660">
    <property type="entry name" value="THIOESTERASE SUPERFAMILY MEMBER-RELATED"/>
    <property type="match status" value="1"/>
</dbReference>
<evidence type="ECO:0000256" key="2">
    <source>
        <dbReference type="ARBA" id="ARBA00022801"/>
    </source>
</evidence>
<dbReference type="GO" id="GO:0047617">
    <property type="term" value="F:fatty acyl-CoA hydrolase activity"/>
    <property type="evidence" value="ECO:0007669"/>
    <property type="project" value="InterPro"/>
</dbReference>
<accession>A0A0M4CYA4</accession>
<dbReference type="Pfam" id="PF03061">
    <property type="entry name" value="4HBT"/>
    <property type="match status" value="1"/>
</dbReference>